<name>A0A4Y2ADS8_ARAVE</name>
<sequence>MRKNCENGKNTFTYINDLLFELAESRFRWIRFNSKESRTDRLIRLASRFEATLRFVGINLLNLNQCRKAKTAFGQTTKLHNNGFMFYLNGFSVHQACVNRSSIESEMDDLRARSRSFATTPMRR</sequence>
<keyword evidence="2" id="KW-1185">Reference proteome</keyword>
<evidence type="ECO:0000313" key="1">
    <source>
        <dbReference type="EMBL" id="GBL77396.1"/>
    </source>
</evidence>
<dbReference type="EMBL" id="BGPR01000012">
    <property type="protein sequence ID" value="GBL77396.1"/>
    <property type="molecule type" value="Genomic_DNA"/>
</dbReference>
<proteinExistence type="predicted"/>
<reference evidence="1 2" key="1">
    <citation type="journal article" date="2019" name="Sci. Rep.">
        <title>Orb-weaving spider Araneus ventricosus genome elucidates the spidroin gene catalogue.</title>
        <authorList>
            <person name="Kono N."/>
            <person name="Nakamura H."/>
            <person name="Ohtoshi R."/>
            <person name="Moran D.A.P."/>
            <person name="Shinohara A."/>
            <person name="Yoshida Y."/>
            <person name="Fujiwara M."/>
            <person name="Mori M."/>
            <person name="Tomita M."/>
            <person name="Arakawa K."/>
        </authorList>
    </citation>
    <scope>NUCLEOTIDE SEQUENCE [LARGE SCALE GENOMIC DNA]</scope>
</reference>
<dbReference type="AlphaFoldDB" id="A0A4Y2ADS8"/>
<gene>
    <name evidence="1" type="ORF">AVEN_41808_1</name>
</gene>
<comment type="caution">
    <text evidence="1">The sequence shown here is derived from an EMBL/GenBank/DDBJ whole genome shotgun (WGS) entry which is preliminary data.</text>
</comment>
<protein>
    <submittedName>
        <fullName evidence="1">Uncharacterized protein</fullName>
    </submittedName>
</protein>
<dbReference type="Proteomes" id="UP000499080">
    <property type="component" value="Unassembled WGS sequence"/>
</dbReference>
<accession>A0A4Y2ADS8</accession>
<organism evidence="1 2">
    <name type="scientific">Araneus ventricosus</name>
    <name type="common">Orbweaver spider</name>
    <name type="synonym">Epeira ventricosa</name>
    <dbReference type="NCBI Taxonomy" id="182803"/>
    <lineage>
        <taxon>Eukaryota</taxon>
        <taxon>Metazoa</taxon>
        <taxon>Ecdysozoa</taxon>
        <taxon>Arthropoda</taxon>
        <taxon>Chelicerata</taxon>
        <taxon>Arachnida</taxon>
        <taxon>Araneae</taxon>
        <taxon>Araneomorphae</taxon>
        <taxon>Entelegynae</taxon>
        <taxon>Araneoidea</taxon>
        <taxon>Araneidae</taxon>
        <taxon>Araneus</taxon>
    </lineage>
</organism>
<evidence type="ECO:0000313" key="2">
    <source>
        <dbReference type="Proteomes" id="UP000499080"/>
    </source>
</evidence>